<dbReference type="RefSeq" id="WP_103911110.1">
    <property type="nucleotide sequence ID" value="NZ_FNUZ01000004.1"/>
</dbReference>
<keyword evidence="1" id="KW-0418">Kinase</keyword>
<name>A0A1H6A1T5_9RHOB</name>
<protein>
    <submittedName>
        <fullName evidence="1">Threonine kinase</fullName>
    </submittedName>
</protein>
<dbReference type="AlphaFoldDB" id="A0A1H6A1T5"/>
<accession>A0A1H6A1T5</accession>
<evidence type="ECO:0000313" key="2">
    <source>
        <dbReference type="Proteomes" id="UP000236752"/>
    </source>
</evidence>
<gene>
    <name evidence="1" type="ORF">SAMN04488045_2792</name>
</gene>
<keyword evidence="1" id="KW-0808">Transferase</keyword>
<keyword evidence="2" id="KW-1185">Reference proteome</keyword>
<reference evidence="1 2" key="1">
    <citation type="submission" date="2016-10" db="EMBL/GenBank/DDBJ databases">
        <authorList>
            <person name="de Groot N.N."/>
        </authorList>
    </citation>
    <scope>NUCLEOTIDE SEQUENCE [LARGE SCALE GENOMIC DNA]</scope>
    <source>
        <strain evidence="1 2">DSM 26915</strain>
    </source>
</reference>
<sequence>MTPATVTGHFGEWVQGRFGPEGPVVLITLPCPDFRVTAPGDDTMAFSDDVLSRFAARLGIDALPTGVTRNFPLGIGGGASTATLVALARAAGFGGADETLAEACIAAEQASDPLMFADPDRLVWASRQGRVLREVTPPPLATILGGLWGAPQRTDAADTDFDDVSDLIDDWQAAANQGDLTRLAAIATSSAQRCTTRRGPTDPMADLARDLGALGMVRAHTGSARGLVFTPDTVPPHGADALREAGLTDILCFQTGRA</sequence>
<dbReference type="Proteomes" id="UP000236752">
    <property type="component" value="Unassembled WGS sequence"/>
</dbReference>
<dbReference type="OrthoDB" id="7687262at2"/>
<organism evidence="1 2">
    <name type="scientific">Thalassococcus halodurans</name>
    <dbReference type="NCBI Taxonomy" id="373675"/>
    <lineage>
        <taxon>Bacteria</taxon>
        <taxon>Pseudomonadati</taxon>
        <taxon>Pseudomonadota</taxon>
        <taxon>Alphaproteobacteria</taxon>
        <taxon>Rhodobacterales</taxon>
        <taxon>Roseobacteraceae</taxon>
        <taxon>Thalassococcus</taxon>
    </lineage>
</organism>
<dbReference type="EMBL" id="FNUZ01000004">
    <property type="protein sequence ID" value="SEG42723.1"/>
    <property type="molecule type" value="Genomic_DNA"/>
</dbReference>
<dbReference type="GO" id="GO:0016301">
    <property type="term" value="F:kinase activity"/>
    <property type="evidence" value="ECO:0007669"/>
    <property type="project" value="UniProtKB-KW"/>
</dbReference>
<evidence type="ECO:0000313" key="1">
    <source>
        <dbReference type="EMBL" id="SEG42723.1"/>
    </source>
</evidence>
<proteinExistence type="predicted"/>